<protein>
    <submittedName>
        <fullName evidence="1">Uncharacterized protein</fullName>
    </submittedName>
</protein>
<dbReference type="Proteomes" id="UP001165678">
    <property type="component" value="Unassembled WGS sequence"/>
</dbReference>
<dbReference type="AlphaFoldDB" id="A0AA41ZI17"/>
<evidence type="ECO:0000313" key="2">
    <source>
        <dbReference type="Proteomes" id="UP001165678"/>
    </source>
</evidence>
<dbReference type="RefSeq" id="WP_265896586.1">
    <property type="nucleotide sequence ID" value="NZ_JAPIVE010000003.1"/>
</dbReference>
<sequence>MMEPYRSYSSYIDVLSQFVKQLSAAEPHALAVQDDDPKGHSPGHLKMYFLDGEKHFIGVLGVLKVDAERLPLNGCLPGAPGHYPVPEGLHEYLIRTIAQRLAWNQYSDHGFATEWLTHGLWDTLACRLENSTQMRDYTPAFTEPGFPYLARVTLGGQGYRFQIMGMEGDFLVGRPLRSCHVGSESLPATFPGREWLVEEQEQGQERQFMFMSDCAYLVPEECVDKPATWFEARALMPMEQACQIFAQVAGLSSYLYQGRIEVAPAVPADMPEAASRFWPTAMGVTVLGVLTALTIIACL</sequence>
<comment type="caution">
    <text evidence="1">The sequence shown here is derived from an EMBL/GenBank/DDBJ whole genome shotgun (WGS) entry which is preliminary data.</text>
</comment>
<reference evidence="1" key="1">
    <citation type="submission" date="2022-11" db="EMBL/GenBank/DDBJ databases">
        <title>Larsenimonas rhizosphaerae sp. nov., isolated from a tidal mudflat.</title>
        <authorList>
            <person name="Lee S.D."/>
            <person name="Kim I.S."/>
        </authorList>
    </citation>
    <scope>NUCLEOTIDE SEQUENCE</scope>
    <source>
        <strain evidence="1">GH2-1</strain>
    </source>
</reference>
<proteinExistence type="predicted"/>
<organism evidence="1 2">
    <name type="scientific">Larsenimonas rhizosphaerae</name>
    <dbReference type="NCBI Taxonomy" id="2944682"/>
    <lineage>
        <taxon>Bacteria</taxon>
        <taxon>Pseudomonadati</taxon>
        <taxon>Pseudomonadota</taxon>
        <taxon>Gammaproteobacteria</taxon>
        <taxon>Oceanospirillales</taxon>
        <taxon>Halomonadaceae</taxon>
        <taxon>Larsenimonas</taxon>
    </lineage>
</organism>
<gene>
    <name evidence="1" type="ORF">OQ287_11995</name>
</gene>
<keyword evidence="2" id="KW-1185">Reference proteome</keyword>
<accession>A0AA41ZI17</accession>
<dbReference type="EMBL" id="JAPIVE010000003">
    <property type="protein sequence ID" value="MCX2524965.1"/>
    <property type="molecule type" value="Genomic_DNA"/>
</dbReference>
<evidence type="ECO:0000313" key="1">
    <source>
        <dbReference type="EMBL" id="MCX2524965.1"/>
    </source>
</evidence>
<name>A0AA41ZI17_9GAMM</name>